<name>A0ABT0PVA6_9FLAO</name>
<evidence type="ECO:0008006" key="5">
    <source>
        <dbReference type="Google" id="ProtNLM"/>
    </source>
</evidence>
<dbReference type="RefSeq" id="WP_249657818.1">
    <property type="nucleotide sequence ID" value="NZ_JAMFMA010000002.1"/>
</dbReference>
<feature type="region of interest" description="Disordered" evidence="1">
    <location>
        <begin position="24"/>
        <end position="54"/>
    </location>
</feature>
<organism evidence="3 4">
    <name type="scientific">Flagellimonas spongiicola</name>
    <dbReference type="NCBI Taxonomy" id="2942208"/>
    <lineage>
        <taxon>Bacteria</taxon>
        <taxon>Pseudomonadati</taxon>
        <taxon>Bacteroidota</taxon>
        <taxon>Flavobacteriia</taxon>
        <taxon>Flavobacteriales</taxon>
        <taxon>Flavobacteriaceae</taxon>
        <taxon>Flagellimonas</taxon>
    </lineage>
</organism>
<comment type="caution">
    <text evidence="3">The sequence shown here is derived from an EMBL/GenBank/DDBJ whole genome shotgun (WGS) entry which is preliminary data.</text>
</comment>
<feature type="compositionally biased region" description="Low complexity" evidence="1">
    <location>
        <begin position="34"/>
        <end position="47"/>
    </location>
</feature>
<dbReference type="EMBL" id="JAMFMA010000002">
    <property type="protein sequence ID" value="MCL6274642.1"/>
    <property type="molecule type" value="Genomic_DNA"/>
</dbReference>
<feature type="chain" id="PRO_5046388141" description="Collagen-like protein" evidence="2">
    <location>
        <begin position="18"/>
        <end position="315"/>
    </location>
</feature>
<dbReference type="Proteomes" id="UP001203607">
    <property type="component" value="Unassembled WGS sequence"/>
</dbReference>
<evidence type="ECO:0000256" key="2">
    <source>
        <dbReference type="SAM" id="SignalP"/>
    </source>
</evidence>
<evidence type="ECO:0000313" key="3">
    <source>
        <dbReference type="EMBL" id="MCL6274642.1"/>
    </source>
</evidence>
<reference evidence="3 4" key="1">
    <citation type="submission" date="2022-05" db="EMBL/GenBank/DDBJ databases">
        <authorList>
            <person name="Park J.-S."/>
        </authorList>
    </citation>
    <scope>NUCLEOTIDE SEQUENCE [LARGE SCALE GENOMIC DNA]</scope>
    <source>
        <strain evidence="3 4">2012CJ35-5</strain>
    </source>
</reference>
<protein>
    <recommendedName>
        <fullName evidence="5">Collagen-like protein</fullName>
    </recommendedName>
</protein>
<gene>
    <name evidence="3" type="ORF">M3P19_11525</name>
</gene>
<evidence type="ECO:0000313" key="4">
    <source>
        <dbReference type="Proteomes" id="UP001203607"/>
    </source>
</evidence>
<proteinExistence type="predicted"/>
<sequence>MKLSRLCMLGFALTSLAFFSCSGEDGKPGEPGPKGDSIQGETGPQGEPGEDKPNVDFYFQNGFKGYSGTQDATIDNIGGTDNGDNGITTAISFAEGSVDTEYSLFRFDNISQEISSALIENNQDCSSAFHLNQAILYVYVSDFYNDSESLYIKVGFYNDEDPLFVEEEVTWGNASIPDAWDAKGGESNSWTGLFPGTDNYSIQYNVGTQGFSTSVSGWLPILLPRSVVEEWICNDVSNKGIRLRLDGDNADTGGSITILSSENTAEDLRPLLVIETEKIELSVTTKAAVSSKQLDWDSMTYEEKMAPFYRFLESK</sequence>
<keyword evidence="2" id="KW-0732">Signal</keyword>
<dbReference type="PROSITE" id="PS51257">
    <property type="entry name" value="PROKAR_LIPOPROTEIN"/>
    <property type="match status" value="1"/>
</dbReference>
<keyword evidence="4" id="KW-1185">Reference proteome</keyword>
<accession>A0ABT0PVA6</accession>
<evidence type="ECO:0000256" key="1">
    <source>
        <dbReference type="SAM" id="MobiDB-lite"/>
    </source>
</evidence>
<feature type="signal peptide" evidence="2">
    <location>
        <begin position="1"/>
        <end position="17"/>
    </location>
</feature>